<keyword evidence="2" id="KW-0812">Transmembrane</keyword>
<evidence type="ECO:0000313" key="3">
    <source>
        <dbReference type="EMBL" id="GLX85027.1"/>
    </source>
</evidence>
<dbReference type="PANTHER" id="PTHR35813">
    <property type="entry name" value="INNER MEMBRANE PROTEIN YBAN"/>
    <property type="match status" value="1"/>
</dbReference>
<evidence type="ECO:0000256" key="1">
    <source>
        <dbReference type="PIRNR" id="PIRNR016789"/>
    </source>
</evidence>
<organism evidence="3 4">
    <name type="scientific">Thalassotalea loyana</name>
    <dbReference type="NCBI Taxonomy" id="280483"/>
    <lineage>
        <taxon>Bacteria</taxon>
        <taxon>Pseudomonadati</taxon>
        <taxon>Pseudomonadota</taxon>
        <taxon>Gammaproteobacteria</taxon>
        <taxon>Alteromonadales</taxon>
        <taxon>Colwelliaceae</taxon>
        <taxon>Thalassotalea</taxon>
    </lineage>
</organism>
<keyword evidence="1 2" id="KW-0472">Membrane</keyword>
<sequence length="132" mass="14926">MRTVRLPRWLYTVIGLLFVALATAGVVLPILPTTPFLIVAGACFAKSSPRLHRWLLDNPTFGPLIYHWQTTRSIPRKAKRIAIVSIVLTCAWSCYILPVWYLKLLVILLVSWPIYFLAGLPLAEEVGEPKQD</sequence>
<name>A0ABQ6HBP8_9GAMM</name>
<feature type="transmembrane region" description="Helical" evidence="2">
    <location>
        <begin position="81"/>
        <end position="98"/>
    </location>
</feature>
<keyword evidence="4" id="KW-1185">Reference proteome</keyword>
<proteinExistence type="predicted"/>
<dbReference type="PANTHER" id="PTHR35813:SF1">
    <property type="entry name" value="INNER MEMBRANE PROTEIN YBAN"/>
    <property type="match status" value="1"/>
</dbReference>
<feature type="transmembrane region" description="Helical" evidence="2">
    <location>
        <begin position="12"/>
        <end position="45"/>
    </location>
</feature>
<reference evidence="3 4" key="1">
    <citation type="submission" date="2023-03" db="EMBL/GenBank/DDBJ databases">
        <title>Thalassotalea loyana LMG 22536T draft genome sequence.</title>
        <authorList>
            <person name="Sawabe T."/>
        </authorList>
    </citation>
    <scope>NUCLEOTIDE SEQUENCE [LARGE SCALE GENOMIC DNA]</scope>
    <source>
        <strain evidence="3 4">LMG 22536</strain>
    </source>
</reference>
<keyword evidence="1" id="KW-1003">Cell membrane</keyword>
<comment type="subcellular location">
    <subcellularLocation>
        <location evidence="1">Cell inner membrane</location>
        <topology evidence="1">Multi-pass membrane protein</topology>
    </subcellularLocation>
</comment>
<keyword evidence="1" id="KW-0997">Cell inner membrane</keyword>
<feature type="transmembrane region" description="Helical" evidence="2">
    <location>
        <begin position="104"/>
        <end position="123"/>
    </location>
</feature>
<dbReference type="InterPro" id="IPR007401">
    <property type="entry name" value="DUF454"/>
</dbReference>
<gene>
    <name evidence="3" type="ORF">tloyanaT_12790</name>
</gene>
<keyword evidence="2" id="KW-1133">Transmembrane helix</keyword>
<evidence type="ECO:0000256" key="2">
    <source>
        <dbReference type="SAM" id="Phobius"/>
    </source>
</evidence>
<protein>
    <recommendedName>
        <fullName evidence="1">Inner membrane protein</fullName>
    </recommendedName>
</protein>
<evidence type="ECO:0000313" key="4">
    <source>
        <dbReference type="Proteomes" id="UP001157134"/>
    </source>
</evidence>
<dbReference type="EMBL" id="BSSV01000002">
    <property type="protein sequence ID" value="GLX85027.1"/>
    <property type="molecule type" value="Genomic_DNA"/>
</dbReference>
<comment type="caution">
    <text evidence="3">The sequence shown here is derived from an EMBL/GenBank/DDBJ whole genome shotgun (WGS) entry which is preliminary data.</text>
</comment>
<accession>A0ABQ6HBP8</accession>
<dbReference type="Proteomes" id="UP001157134">
    <property type="component" value="Unassembled WGS sequence"/>
</dbReference>
<dbReference type="Pfam" id="PF04304">
    <property type="entry name" value="DUF454"/>
    <property type="match status" value="1"/>
</dbReference>
<dbReference type="PIRSF" id="PIRSF016789">
    <property type="entry name" value="DUF454"/>
    <property type="match status" value="1"/>
</dbReference>